<dbReference type="PIRSF" id="PIRSF007531">
    <property type="entry name" value="CPT"/>
    <property type="match status" value="1"/>
</dbReference>
<dbReference type="Pfam" id="PF07931">
    <property type="entry name" value="CPT"/>
    <property type="match status" value="1"/>
</dbReference>
<dbReference type="EMBL" id="CP158165">
    <property type="protein sequence ID" value="XBV24809.1"/>
    <property type="molecule type" value="Genomic_DNA"/>
</dbReference>
<sequence length="196" mass="21499">MTRVIFLNGASSSGKTTLGKALQNASDEPYLLMGLDSCFAMVPDQWAGGPMGAHRAQGFQYVDLPEEDGRPVTGITYGPIGLRMLKGFHRAVRSFVAEGNAVIVDELMLGPEIRDHWFTTLADLDVFTVGVYCDLTELERRELPRRGPAGLARWSAARVHEGMTYDAVVDTTTRSPEVCAQEVLARVLTTAPERRT</sequence>
<dbReference type="GO" id="GO:0005524">
    <property type="term" value="F:ATP binding"/>
    <property type="evidence" value="ECO:0007669"/>
    <property type="project" value="InterPro"/>
</dbReference>
<dbReference type="InterPro" id="IPR027417">
    <property type="entry name" value="P-loop_NTPase"/>
</dbReference>
<gene>
    <name evidence="3" type="ORF">ABN611_00015</name>
</gene>
<accession>A0AAU7TDS2</accession>
<feature type="active site" evidence="1">
    <location>
        <position position="36"/>
    </location>
</feature>
<dbReference type="GO" id="GO:0016740">
    <property type="term" value="F:transferase activity"/>
    <property type="evidence" value="ECO:0007669"/>
    <property type="project" value="InterPro"/>
</dbReference>
<proteinExistence type="predicted"/>
<dbReference type="RefSeq" id="WP_350277626.1">
    <property type="nucleotide sequence ID" value="NZ_CP158165.1"/>
</dbReference>
<dbReference type="SUPFAM" id="SSF52540">
    <property type="entry name" value="P-loop containing nucleoside triphosphate hydrolases"/>
    <property type="match status" value="1"/>
</dbReference>
<feature type="binding site" evidence="2">
    <location>
        <begin position="9"/>
        <end position="16"/>
    </location>
    <ligand>
        <name>ATP</name>
        <dbReference type="ChEBI" id="CHEBI:30616"/>
    </ligand>
</feature>
<organism evidence="3">
    <name type="scientific">Kribbella sp. HUAS MG21</name>
    <dbReference type="NCBI Taxonomy" id="3160966"/>
    <lineage>
        <taxon>Bacteria</taxon>
        <taxon>Bacillati</taxon>
        <taxon>Actinomycetota</taxon>
        <taxon>Actinomycetes</taxon>
        <taxon>Propionibacteriales</taxon>
        <taxon>Kribbellaceae</taxon>
        <taxon>Kribbella</taxon>
    </lineage>
</organism>
<dbReference type="InterPro" id="IPR012853">
    <property type="entry name" value="CPT"/>
</dbReference>
<evidence type="ECO:0000256" key="2">
    <source>
        <dbReference type="PIRSR" id="PIRSR007531-2"/>
    </source>
</evidence>
<evidence type="ECO:0000256" key="1">
    <source>
        <dbReference type="PIRSR" id="PIRSR007531-1"/>
    </source>
</evidence>
<dbReference type="Gene3D" id="3.40.50.300">
    <property type="entry name" value="P-loop containing nucleotide triphosphate hydrolases"/>
    <property type="match status" value="1"/>
</dbReference>
<protein>
    <recommendedName>
        <fullName evidence="4">Chloramphenicol 3-O phosphotransferase</fullName>
    </recommendedName>
</protein>
<name>A0AAU7TDS2_9ACTN</name>
<evidence type="ECO:0000313" key="3">
    <source>
        <dbReference type="EMBL" id="XBV24809.1"/>
    </source>
</evidence>
<reference evidence="3" key="1">
    <citation type="submission" date="2024-06" db="EMBL/GenBank/DDBJ databases">
        <title>Kribbella sp. strain HUAS MG21 genome sequences.</title>
        <authorList>
            <person name="Mo P."/>
        </authorList>
    </citation>
    <scope>NUCLEOTIDE SEQUENCE</scope>
    <source>
        <strain evidence="3">HUAS MG21</strain>
    </source>
</reference>
<dbReference type="AlphaFoldDB" id="A0AAU7TDS2"/>
<evidence type="ECO:0008006" key="4">
    <source>
        <dbReference type="Google" id="ProtNLM"/>
    </source>
</evidence>